<proteinExistence type="predicted"/>
<keyword evidence="4" id="KW-0378">Hydrolase</keyword>
<dbReference type="EMBL" id="JBBEGL010000011">
    <property type="protein sequence ID" value="MEJ2890199.1"/>
    <property type="molecule type" value="Genomic_DNA"/>
</dbReference>
<dbReference type="GO" id="GO:0016787">
    <property type="term" value="F:hydrolase activity"/>
    <property type="evidence" value="ECO:0007669"/>
    <property type="project" value="UniProtKB-KW"/>
</dbReference>
<comment type="caution">
    <text evidence="4">The sequence shown here is derived from an EMBL/GenBank/DDBJ whole genome shotgun (WGS) entry which is preliminary data.</text>
</comment>
<accession>A0ABU8NFQ0</accession>
<dbReference type="Proteomes" id="UP001370100">
    <property type="component" value="Unassembled WGS sequence"/>
</dbReference>
<feature type="compositionally biased region" description="Low complexity" evidence="1">
    <location>
        <begin position="306"/>
        <end position="318"/>
    </location>
</feature>
<dbReference type="Pfam" id="PF13472">
    <property type="entry name" value="Lipase_GDSL_2"/>
    <property type="match status" value="1"/>
</dbReference>
<dbReference type="RefSeq" id="WP_337718401.1">
    <property type="nucleotide sequence ID" value="NZ_JBBEGL010000011.1"/>
</dbReference>
<dbReference type="Gene3D" id="3.40.50.1110">
    <property type="entry name" value="SGNH hydrolase"/>
    <property type="match status" value="1"/>
</dbReference>
<reference evidence="4 5" key="1">
    <citation type="submission" date="2024-03" db="EMBL/GenBank/DDBJ databases">
        <title>Actinomycetospora sp. OC33-EN06, a novel actinomycete isolated from wild orchid (Aerides multiflora).</title>
        <authorList>
            <person name="Suriyachadkun C."/>
        </authorList>
    </citation>
    <scope>NUCLEOTIDE SEQUENCE [LARGE SCALE GENOMIC DNA]</scope>
    <source>
        <strain evidence="4 5">OC33-EN06</strain>
    </source>
</reference>
<evidence type="ECO:0000256" key="2">
    <source>
        <dbReference type="SAM" id="SignalP"/>
    </source>
</evidence>
<keyword evidence="2" id="KW-0732">Signal</keyword>
<evidence type="ECO:0000256" key="1">
    <source>
        <dbReference type="SAM" id="MobiDB-lite"/>
    </source>
</evidence>
<organism evidence="4 5">
    <name type="scientific">Actinomycetospora aeridis</name>
    <dbReference type="NCBI Taxonomy" id="3129231"/>
    <lineage>
        <taxon>Bacteria</taxon>
        <taxon>Bacillati</taxon>
        <taxon>Actinomycetota</taxon>
        <taxon>Actinomycetes</taxon>
        <taxon>Pseudonocardiales</taxon>
        <taxon>Pseudonocardiaceae</taxon>
        <taxon>Actinomycetospora</taxon>
    </lineage>
</organism>
<dbReference type="CDD" id="cd01823">
    <property type="entry name" value="SEST_like"/>
    <property type="match status" value="1"/>
</dbReference>
<gene>
    <name evidence="4" type="ORF">WCD41_27315</name>
</gene>
<feature type="chain" id="PRO_5046591696" evidence="2">
    <location>
        <begin position="24"/>
        <end position="318"/>
    </location>
</feature>
<evidence type="ECO:0000313" key="4">
    <source>
        <dbReference type="EMBL" id="MEJ2890199.1"/>
    </source>
</evidence>
<dbReference type="InterPro" id="IPR037460">
    <property type="entry name" value="SEST-like"/>
</dbReference>
<dbReference type="EC" id="3.1.-.-" evidence="4"/>
<name>A0ABU8NFQ0_9PSEU</name>
<dbReference type="SUPFAM" id="SSF52266">
    <property type="entry name" value="SGNH hydrolase"/>
    <property type="match status" value="1"/>
</dbReference>
<evidence type="ECO:0000313" key="5">
    <source>
        <dbReference type="Proteomes" id="UP001370100"/>
    </source>
</evidence>
<protein>
    <submittedName>
        <fullName evidence="4">SGNH/GDSL hydrolase family protein</fullName>
        <ecNumber evidence="4">3.1.-.-</ecNumber>
    </submittedName>
</protein>
<feature type="region of interest" description="Disordered" evidence="1">
    <location>
        <begin position="280"/>
        <end position="318"/>
    </location>
</feature>
<dbReference type="InterPro" id="IPR013830">
    <property type="entry name" value="SGNH_hydro"/>
</dbReference>
<dbReference type="PANTHER" id="PTHR37981:SF1">
    <property type="entry name" value="SGNH HYDROLASE-TYPE ESTERASE DOMAIN-CONTAINING PROTEIN"/>
    <property type="match status" value="1"/>
</dbReference>
<dbReference type="InterPro" id="IPR036514">
    <property type="entry name" value="SGNH_hydro_sf"/>
</dbReference>
<evidence type="ECO:0000259" key="3">
    <source>
        <dbReference type="Pfam" id="PF13472"/>
    </source>
</evidence>
<feature type="domain" description="SGNH hydrolase-type esterase" evidence="3">
    <location>
        <begin position="52"/>
        <end position="241"/>
    </location>
</feature>
<sequence>MGGRSVVAAALVAAALVAAALVAAALVLGATPAAGMPAGSPGSGGDGTKRVALGDSWAAGTAAGGIEAASGTCRRSALAYPPLLARASGETAWTSRACASAAGGGNGQFTSLAAATEVVTATVGADATGLGALGAACSTAGTPARCDEAAARFDRALRTLPGALDTALTDIRRRAPRAAVTFTGYPLLAEGRACPKGAADAARAKRLDDAVNRLDTVLAARVAAAGMRFVDVRPAFAGRGVCGQAPWLTALTEGEALLAGGPTAEGHALGVLPAIAAAGPAPVPTPTATPTTPTAPAASPAPPASPADGRSAPGLFPG</sequence>
<dbReference type="PANTHER" id="PTHR37981">
    <property type="entry name" value="LIPASE 2"/>
    <property type="match status" value="1"/>
</dbReference>
<keyword evidence="5" id="KW-1185">Reference proteome</keyword>
<feature type="compositionally biased region" description="Low complexity" evidence="1">
    <location>
        <begin position="288"/>
        <end position="298"/>
    </location>
</feature>
<feature type="signal peptide" evidence="2">
    <location>
        <begin position="1"/>
        <end position="23"/>
    </location>
</feature>